<dbReference type="InterPro" id="IPR006059">
    <property type="entry name" value="SBP"/>
</dbReference>
<dbReference type="PANTHER" id="PTHR43649">
    <property type="entry name" value="ARABINOSE-BINDING PROTEIN-RELATED"/>
    <property type="match status" value="1"/>
</dbReference>
<dbReference type="EMBL" id="JACCBU010000001">
    <property type="protein sequence ID" value="NYE70706.1"/>
    <property type="molecule type" value="Genomic_DNA"/>
</dbReference>
<organism evidence="2 3">
    <name type="scientific">Microlunatus parietis</name>
    <dbReference type="NCBI Taxonomy" id="682979"/>
    <lineage>
        <taxon>Bacteria</taxon>
        <taxon>Bacillati</taxon>
        <taxon>Actinomycetota</taxon>
        <taxon>Actinomycetes</taxon>
        <taxon>Propionibacteriales</taxon>
        <taxon>Propionibacteriaceae</taxon>
        <taxon>Microlunatus</taxon>
    </lineage>
</organism>
<accession>A0A7Y9I5J9</accession>
<evidence type="ECO:0000313" key="3">
    <source>
        <dbReference type="Proteomes" id="UP000569914"/>
    </source>
</evidence>
<comment type="caution">
    <text evidence="2">The sequence shown here is derived from an EMBL/GenBank/DDBJ whole genome shotgun (WGS) entry which is preliminary data.</text>
</comment>
<keyword evidence="1" id="KW-0732">Signal</keyword>
<gene>
    <name evidence="2" type="ORF">BKA15_002035</name>
</gene>
<sequence>MMSSTKLRARSRTRSLLIKLGAALAGLTLISVPGAVADEGAAAERDCSDPGATLVPNRYDEEFCVFDDELFVFAANYKPFEYSPTEDRQATRVFDEMIGNKLRAAFPDLKIKYATWDMPIRYEDLQAAGVVPDIVIDNPRNRIDRDLEPLGWVEDMTPGLAEAGVDLAPLNQAAIELVRSRSDGGLYGVPVFIDEHLLFYNKAIFDKFGRSYPKPGWTYDDAYKAAKRLTRQDGLAAYKGYLQHPDNYLEFNQRGLYPFTDAGSEQPAPEDVAIDLTTEEWAELGANLERFLLIPRNGFTTVDDLVKGDMSRPGRVAMAVDSLRKLPLYAGSELMTDDGDEESYAEWMKSVDLGIAPVPVLEQGSTTIYQPNTLAAFVTKQSAKKEAAYQVIKWLVSEEAQTELSRHAIKAVLPTEQVIASFGEAIPELKEIDTSAVYWGENATVTGYQNTEYWDIPLYMVFRQHVLKDAMTVDSALIVADQEDIPAYIKSRAEAGFDF</sequence>
<dbReference type="InterPro" id="IPR050490">
    <property type="entry name" value="Bact_solute-bd_prot1"/>
</dbReference>
<reference evidence="2 3" key="1">
    <citation type="submission" date="2020-07" db="EMBL/GenBank/DDBJ databases">
        <title>Sequencing the genomes of 1000 actinobacteria strains.</title>
        <authorList>
            <person name="Klenk H.-P."/>
        </authorList>
    </citation>
    <scope>NUCLEOTIDE SEQUENCE [LARGE SCALE GENOMIC DNA]</scope>
    <source>
        <strain evidence="2 3">DSM 22083</strain>
    </source>
</reference>
<keyword evidence="2" id="KW-0813">Transport</keyword>
<proteinExistence type="predicted"/>
<feature type="signal peptide" evidence="1">
    <location>
        <begin position="1"/>
        <end position="37"/>
    </location>
</feature>
<protein>
    <submittedName>
        <fullName evidence="2">Multiple sugar transport system substrate-binding protein</fullName>
    </submittedName>
</protein>
<evidence type="ECO:0000313" key="2">
    <source>
        <dbReference type="EMBL" id="NYE70706.1"/>
    </source>
</evidence>
<evidence type="ECO:0000256" key="1">
    <source>
        <dbReference type="SAM" id="SignalP"/>
    </source>
</evidence>
<dbReference type="PANTHER" id="PTHR43649:SF12">
    <property type="entry name" value="DIACETYLCHITOBIOSE BINDING PROTEIN DASA"/>
    <property type="match status" value="1"/>
</dbReference>
<dbReference type="Pfam" id="PF13416">
    <property type="entry name" value="SBP_bac_8"/>
    <property type="match status" value="1"/>
</dbReference>
<dbReference type="SUPFAM" id="SSF53850">
    <property type="entry name" value="Periplasmic binding protein-like II"/>
    <property type="match status" value="1"/>
</dbReference>
<name>A0A7Y9I5J9_9ACTN</name>
<keyword evidence="3" id="KW-1185">Reference proteome</keyword>
<dbReference type="AlphaFoldDB" id="A0A7Y9I5J9"/>
<feature type="chain" id="PRO_5030963742" evidence="1">
    <location>
        <begin position="38"/>
        <end position="499"/>
    </location>
</feature>
<dbReference type="Proteomes" id="UP000569914">
    <property type="component" value="Unassembled WGS sequence"/>
</dbReference>
<dbReference type="Gene3D" id="3.40.190.10">
    <property type="entry name" value="Periplasmic binding protein-like II"/>
    <property type="match status" value="1"/>
</dbReference>
<dbReference type="RefSeq" id="WP_179750362.1">
    <property type="nucleotide sequence ID" value="NZ_JACCBU010000001.1"/>
</dbReference>
<keyword evidence="2" id="KW-0762">Sugar transport</keyword>